<keyword evidence="3 5" id="KW-0904">Protein phosphatase</keyword>
<name>A0AAX2EFT5_9BACI</name>
<dbReference type="EMBL" id="FOCD01000002">
    <property type="protein sequence ID" value="SEN29112.1"/>
    <property type="molecule type" value="Genomic_DNA"/>
</dbReference>
<comment type="similarity">
    <text evidence="1 5">Belongs to the metallo-dependent hydrolases superfamily. CpsB/CapC family.</text>
</comment>
<evidence type="ECO:0000256" key="4">
    <source>
        <dbReference type="ARBA" id="ARBA00051722"/>
    </source>
</evidence>
<dbReference type="SUPFAM" id="SSF89550">
    <property type="entry name" value="PHP domain-like"/>
    <property type="match status" value="1"/>
</dbReference>
<evidence type="ECO:0000256" key="1">
    <source>
        <dbReference type="ARBA" id="ARBA00005750"/>
    </source>
</evidence>
<dbReference type="PIRSF" id="PIRSF016557">
    <property type="entry name" value="Caps_synth_CpsB"/>
    <property type="match status" value="1"/>
</dbReference>
<dbReference type="AlphaFoldDB" id="A0AAX2EFT5"/>
<dbReference type="GO" id="GO:0004725">
    <property type="term" value="F:protein tyrosine phosphatase activity"/>
    <property type="evidence" value="ECO:0007669"/>
    <property type="project" value="UniProtKB-UniRule"/>
</dbReference>
<comment type="catalytic activity">
    <reaction evidence="4 5">
        <text>O-phospho-L-tyrosyl-[protein] + H2O = L-tyrosyl-[protein] + phosphate</text>
        <dbReference type="Rhea" id="RHEA:10684"/>
        <dbReference type="Rhea" id="RHEA-COMP:10136"/>
        <dbReference type="Rhea" id="RHEA-COMP:20101"/>
        <dbReference type="ChEBI" id="CHEBI:15377"/>
        <dbReference type="ChEBI" id="CHEBI:43474"/>
        <dbReference type="ChEBI" id="CHEBI:46858"/>
        <dbReference type="ChEBI" id="CHEBI:61978"/>
        <dbReference type="EC" id="3.1.3.48"/>
    </reaction>
</comment>
<dbReference type="RefSeq" id="WP_093880505.1">
    <property type="nucleotide sequence ID" value="NZ_FOCD01000002.1"/>
</dbReference>
<dbReference type="InterPro" id="IPR016195">
    <property type="entry name" value="Pol/histidinol_Pase-like"/>
</dbReference>
<accession>A0AAX2EFT5</accession>
<dbReference type="Pfam" id="PF19567">
    <property type="entry name" value="CpsB_CapC"/>
    <property type="match status" value="1"/>
</dbReference>
<dbReference type="GO" id="GO:0030145">
    <property type="term" value="F:manganese ion binding"/>
    <property type="evidence" value="ECO:0007669"/>
    <property type="project" value="UniProtKB-UniRule"/>
</dbReference>
<reference evidence="6 7" key="1">
    <citation type="submission" date="2016-10" db="EMBL/GenBank/DDBJ databases">
        <authorList>
            <person name="Varghese N."/>
            <person name="Submissions S."/>
        </authorList>
    </citation>
    <scope>NUCLEOTIDE SEQUENCE [LARGE SCALE GENOMIC DNA]</scope>
    <source>
        <strain evidence="6 7">DSM 21619</strain>
    </source>
</reference>
<comment type="caution">
    <text evidence="6">The sequence shown here is derived from an EMBL/GenBank/DDBJ whole genome shotgun (WGS) entry which is preliminary data.</text>
</comment>
<dbReference type="PANTHER" id="PTHR39181">
    <property type="entry name" value="TYROSINE-PROTEIN PHOSPHATASE YWQE"/>
    <property type="match status" value="1"/>
</dbReference>
<dbReference type="Proteomes" id="UP000199735">
    <property type="component" value="Unassembled WGS sequence"/>
</dbReference>
<protein>
    <recommendedName>
        <fullName evidence="5">Tyrosine-protein phosphatase</fullName>
        <ecNumber evidence="5">3.1.3.48</ecNumber>
    </recommendedName>
</protein>
<dbReference type="Gene3D" id="3.20.20.140">
    <property type="entry name" value="Metal-dependent hydrolases"/>
    <property type="match status" value="1"/>
</dbReference>
<organism evidence="6 7">
    <name type="scientific">Terribacillus saccharophilus</name>
    <dbReference type="NCBI Taxonomy" id="361277"/>
    <lineage>
        <taxon>Bacteria</taxon>
        <taxon>Bacillati</taxon>
        <taxon>Bacillota</taxon>
        <taxon>Bacilli</taxon>
        <taxon>Bacillales</taxon>
        <taxon>Bacillaceae</taxon>
        <taxon>Terribacillus</taxon>
    </lineage>
</organism>
<evidence type="ECO:0000256" key="3">
    <source>
        <dbReference type="ARBA" id="ARBA00022912"/>
    </source>
</evidence>
<dbReference type="InterPro" id="IPR016667">
    <property type="entry name" value="Caps_polysacc_synth_CpsB/CapC"/>
</dbReference>
<evidence type="ECO:0000256" key="5">
    <source>
        <dbReference type="PIRNR" id="PIRNR016557"/>
    </source>
</evidence>
<evidence type="ECO:0000313" key="7">
    <source>
        <dbReference type="Proteomes" id="UP000199735"/>
    </source>
</evidence>
<gene>
    <name evidence="6" type="ORF">SAMN04489762_1886</name>
</gene>
<dbReference type="PANTHER" id="PTHR39181:SF1">
    <property type="entry name" value="TYROSINE-PROTEIN PHOSPHATASE YWQE"/>
    <property type="match status" value="1"/>
</dbReference>
<evidence type="ECO:0000256" key="2">
    <source>
        <dbReference type="ARBA" id="ARBA00022801"/>
    </source>
</evidence>
<dbReference type="EC" id="3.1.3.48" evidence="5"/>
<keyword evidence="2 5" id="KW-0378">Hydrolase</keyword>
<evidence type="ECO:0000313" key="6">
    <source>
        <dbReference type="EMBL" id="SEN29112.1"/>
    </source>
</evidence>
<sequence length="254" mass="28396">MIDIHCHILPGLDDGPGTLEESLKMAEEAVFEGIDTIVATPHDRVDNAVNHRQRIFAAIDELNEALREENIPLQVLPGQEAFVSSELLSERDFLDLLPVNVNTSYIYLELPENPLPSYVKQLVREMQAAGFHPVIANPEKNAYVAQHPDFLYDLVKNGCLVQVAAASVNGDLGGKVRKFTQQLIGANLVHFIGSNNHRSGKGFGLMKAYQEVAKQFGNEMAYMLMQNNWKMVEGAVVVRDEPVKINRRGMKRIF</sequence>
<proteinExistence type="inferred from homology"/>